<sequence>MNFMVNETEQKLRGGYYTPLDIATFLARWVQQSGAKIVLEPSCGDGVFLKAFDNVGFSKSSIISAFELDFIEAAKSRSLSDGFEFKTDVVNADFLAWALPRLGGDKEQFDGVVGNPPFIRYQYLPELFQATAEKVFKMLGCKFTKHTNAWVPFVLASIALLKPGGRLAMVLPSELIHVLHAQSLRTFLAKECKKLVIIDPEEIWFEGTLQGAVILMAEKKANISQPNEGLGLLPVTGRSFLSENPQAVFDRAEPVTGKALGGKWTIAFLKPSVRDLLDEVETLPRIDRFKDVAEVDVGIVTGANKFFLVDDETVEKFGLQRWAHKMFGRSEHCPGIIYDEFQHLQNRDRGLPSNFLWFPEGSANYHAEIAAYISYGESQDLQTRYKCSVRRCWYTVPSVYTTDIGMLKRCHDAPRLILNEAKAYTTDTAYRIRSLQQPAEGIVSAFVNPLTALSAELEGRTYGGGVLELVPSEIEKLIIVSPKHQISTLKELNENVKRTSMRNAILTHGCEVLRNAGLHISQVEDIASAWVFMRNRRQRVSQDG</sequence>
<comment type="caution">
    <text evidence="10">The sequence shown here is derived from an EMBL/GenBank/DDBJ whole genome shotgun (WGS) entry which is preliminary data.</text>
</comment>
<evidence type="ECO:0000313" key="11">
    <source>
        <dbReference type="Proteomes" id="UP000050346"/>
    </source>
</evidence>
<evidence type="ECO:0000259" key="9">
    <source>
        <dbReference type="Pfam" id="PF22837"/>
    </source>
</evidence>
<dbReference type="InterPro" id="IPR002052">
    <property type="entry name" value="DNA_methylase_N6_adenine_CS"/>
</dbReference>
<comment type="catalytic activity">
    <reaction evidence="7">
        <text>a 2'-deoxyadenosine in DNA + S-adenosyl-L-methionine = an N(6)-methyl-2'-deoxyadenosine in DNA + S-adenosyl-L-homocysteine + H(+)</text>
        <dbReference type="Rhea" id="RHEA:15197"/>
        <dbReference type="Rhea" id="RHEA-COMP:12418"/>
        <dbReference type="Rhea" id="RHEA-COMP:12419"/>
        <dbReference type="ChEBI" id="CHEBI:15378"/>
        <dbReference type="ChEBI" id="CHEBI:57856"/>
        <dbReference type="ChEBI" id="CHEBI:59789"/>
        <dbReference type="ChEBI" id="CHEBI:90615"/>
        <dbReference type="ChEBI" id="CHEBI:90616"/>
        <dbReference type="EC" id="2.1.1.72"/>
    </reaction>
</comment>
<evidence type="ECO:0000256" key="3">
    <source>
        <dbReference type="ARBA" id="ARBA00022603"/>
    </source>
</evidence>
<evidence type="ECO:0000259" key="8">
    <source>
        <dbReference type="Pfam" id="PF07669"/>
    </source>
</evidence>
<dbReference type="Gene3D" id="3.40.50.150">
    <property type="entry name" value="Vaccinia Virus protein VP39"/>
    <property type="match status" value="1"/>
</dbReference>
<dbReference type="Proteomes" id="UP000050346">
    <property type="component" value="Unassembled WGS sequence"/>
</dbReference>
<keyword evidence="6" id="KW-0680">Restriction system</keyword>
<proteinExistence type="inferred from homology"/>
<protein>
    <recommendedName>
        <fullName evidence="2">site-specific DNA-methyltransferase (adenine-specific)</fullName>
        <ecNumber evidence="2">2.1.1.72</ecNumber>
    </recommendedName>
</protein>
<dbReference type="PATRIC" id="fig|235272.12.peg.3144"/>
<evidence type="ECO:0000256" key="6">
    <source>
        <dbReference type="ARBA" id="ARBA00022747"/>
    </source>
</evidence>
<keyword evidence="5" id="KW-0949">S-adenosyl-L-methionine</keyword>
<comment type="similarity">
    <text evidence="1">Belongs to the N(4)/N(6)-methyltransferase family.</text>
</comment>
<name>A0A0P9RQI2_PSEA0</name>
<dbReference type="GO" id="GO:0032259">
    <property type="term" value="P:methylation"/>
    <property type="evidence" value="ECO:0007669"/>
    <property type="project" value="UniProtKB-KW"/>
</dbReference>
<dbReference type="InterPro" id="IPR011639">
    <property type="entry name" value="MethylTrfase_TaqI-like_dom"/>
</dbReference>
<organism evidence="10 11">
    <name type="scientific">Pseudomonas amygdali pv. dendropanacis</name>
    <dbReference type="NCBI Taxonomy" id="235272"/>
    <lineage>
        <taxon>Bacteria</taxon>
        <taxon>Pseudomonadati</taxon>
        <taxon>Pseudomonadota</taxon>
        <taxon>Gammaproteobacteria</taxon>
        <taxon>Pseudomonadales</taxon>
        <taxon>Pseudomonadaceae</taxon>
        <taxon>Pseudomonas</taxon>
        <taxon>Pseudomonas amygdali</taxon>
    </lineage>
</organism>
<dbReference type="RefSeq" id="WP_080900235.1">
    <property type="nucleotide sequence ID" value="NZ_JYHG01000128.1"/>
</dbReference>
<evidence type="ECO:0000256" key="5">
    <source>
        <dbReference type="ARBA" id="ARBA00022691"/>
    </source>
</evidence>
<evidence type="ECO:0000256" key="1">
    <source>
        <dbReference type="ARBA" id="ARBA00006594"/>
    </source>
</evidence>
<keyword evidence="4 10" id="KW-0808">Transferase</keyword>
<evidence type="ECO:0000313" key="10">
    <source>
        <dbReference type="EMBL" id="KPX14346.1"/>
    </source>
</evidence>
<dbReference type="GO" id="GO:0009307">
    <property type="term" value="P:DNA restriction-modification system"/>
    <property type="evidence" value="ECO:0007669"/>
    <property type="project" value="UniProtKB-KW"/>
</dbReference>
<dbReference type="SUPFAM" id="SSF53335">
    <property type="entry name" value="S-adenosyl-L-methionine-dependent methyltransferases"/>
    <property type="match status" value="1"/>
</dbReference>
<dbReference type="PROSITE" id="PS00092">
    <property type="entry name" value="N6_MTASE"/>
    <property type="match status" value="1"/>
</dbReference>
<feature type="domain" description="Type II methyltransferase M.Eco57I C-terminal" evidence="9">
    <location>
        <begin position="262"/>
        <end position="508"/>
    </location>
</feature>
<dbReference type="PRINTS" id="PR00507">
    <property type="entry name" value="N12N6MTFRASE"/>
</dbReference>
<dbReference type="PANTHER" id="PTHR33841">
    <property type="entry name" value="DNA METHYLTRANSFERASE YEEA-RELATED"/>
    <property type="match status" value="1"/>
</dbReference>
<reference evidence="10 11" key="1">
    <citation type="submission" date="2015-09" db="EMBL/GenBank/DDBJ databases">
        <title>Genome announcement of multiple Pseudomonas syringae strains.</title>
        <authorList>
            <person name="Thakur S."/>
            <person name="Wang P.W."/>
            <person name="Gong Y."/>
            <person name="Weir B.S."/>
            <person name="Guttman D.S."/>
        </authorList>
    </citation>
    <scope>NUCLEOTIDE SEQUENCE [LARGE SCALE GENOMIC DNA]</scope>
    <source>
        <strain evidence="10 11">ICMP9150</strain>
    </source>
</reference>
<dbReference type="InterPro" id="IPR050953">
    <property type="entry name" value="N4_N6_ade-DNA_methylase"/>
</dbReference>
<dbReference type="AlphaFoldDB" id="A0A0P9RQI2"/>
<dbReference type="GO" id="GO:0003676">
    <property type="term" value="F:nucleic acid binding"/>
    <property type="evidence" value="ECO:0007669"/>
    <property type="project" value="InterPro"/>
</dbReference>
<feature type="domain" description="Type II methyltransferase M.TaqI-like" evidence="8">
    <location>
        <begin position="93"/>
        <end position="200"/>
    </location>
</feature>
<keyword evidence="3 10" id="KW-0489">Methyltransferase</keyword>
<dbReference type="Pfam" id="PF22837">
    <property type="entry name" value="M_Eco57I_C"/>
    <property type="match status" value="1"/>
</dbReference>
<dbReference type="InterPro" id="IPR029063">
    <property type="entry name" value="SAM-dependent_MTases_sf"/>
</dbReference>
<gene>
    <name evidence="10" type="ORF">ALO71_02343</name>
</gene>
<dbReference type="Pfam" id="PF07669">
    <property type="entry name" value="Eco57I"/>
    <property type="match status" value="1"/>
</dbReference>
<dbReference type="PANTHER" id="PTHR33841:SF5">
    <property type="entry name" value="DNA METHYLASE (MODIFICATION METHYLASE) (METHYLTRANSFERASE)-RELATED"/>
    <property type="match status" value="1"/>
</dbReference>
<dbReference type="EC" id="2.1.1.72" evidence="2"/>
<evidence type="ECO:0000256" key="2">
    <source>
        <dbReference type="ARBA" id="ARBA00011900"/>
    </source>
</evidence>
<dbReference type="InterPro" id="IPR054520">
    <property type="entry name" value="M_Eco57I_C"/>
</dbReference>
<evidence type="ECO:0000256" key="4">
    <source>
        <dbReference type="ARBA" id="ARBA00022679"/>
    </source>
</evidence>
<dbReference type="EMBL" id="LJQG01000283">
    <property type="protein sequence ID" value="KPX14346.1"/>
    <property type="molecule type" value="Genomic_DNA"/>
</dbReference>
<accession>A0A0P9RQI2</accession>
<dbReference type="GO" id="GO:0009007">
    <property type="term" value="F:site-specific DNA-methyltransferase (adenine-specific) activity"/>
    <property type="evidence" value="ECO:0007669"/>
    <property type="project" value="UniProtKB-EC"/>
</dbReference>
<evidence type="ECO:0000256" key="7">
    <source>
        <dbReference type="ARBA" id="ARBA00047942"/>
    </source>
</evidence>
<dbReference type="CDD" id="cd02440">
    <property type="entry name" value="AdoMet_MTases"/>
    <property type="match status" value="1"/>
</dbReference>